<dbReference type="EMBL" id="JAYXHS010000004">
    <property type="protein sequence ID" value="MEC5388009.1"/>
    <property type="molecule type" value="Genomic_DNA"/>
</dbReference>
<feature type="compositionally biased region" description="Low complexity" evidence="4">
    <location>
        <begin position="281"/>
        <end position="317"/>
    </location>
</feature>
<accession>A0ABU6K8Q8</accession>
<feature type="region of interest" description="Disordered" evidence="4">
    <location>
        <begin position="281"/>
        <end position="340"/>
    </location>
</feature>
<feature type="domain" description="Methyl-accepting transducer" evidence="6">
    <location>
        <begin position="273"/>
        <end position="488"/>
    </location>
</feature>
<organism evidence="8 9">
    <name type="scientific">Uliginosibacterium silvisoli</name>
    <dbReference type="NCBI Taxonomy" id="3114758"/>
    <lineage>
        <taxon>Bacteria</taxon>
        <taxon>Pseudomonadati</taxon>
        <taxon>Pseudomonadota</taxon>
        <taxon>Betaproteobacteria</taxon>
        <taxon>Rhodocyclales</taxon>
        <taxon>Zoogloeaceae</taxon>
        <taxon>Uliginosibacterium</taxon>
    </lineage>
</organism>
<dbReference type="SUPFAM" id="SSF58104">
    <property type="entry name" value="Methyl-accepting chemotaxis protein (MCP) signaling domain"/>
    <property type="match status" value="1"/>
</dbReference>
<sequence length="544" mass="58282">MNWFRHLKLAQKLLVAFLTCAVLTLVVGLYGMTRITDLSERLDSTYSNNLMAIQMLSDMQIRQGAHNRSYARLPSMKDVDLQKQTVERAKGHVDAFNKIYKDYQGTVLSEAEKALIQDLDKAMPVYLAMNDEVAKLASEKKFDDAAELSNGKARTASDAVAKAIEDLRDENSKQAATSNEAGKASSATARTIMISTIVVAMVLAVVLGLVVTRIITGQLGGEPDYAANVVRRVAEGDLTVQVQLKKNDETSLLAGMSQMVERLTQVISDVRGAADSLASASDQLSSSSQQLSQNASEQAASVEETSASMEEMSSTVSQNTENARVTDSIAQKSDKDAREGGEAVRETVVAMKQIAQKIGIIDDIAYQTNLLALNAAIEAARAGEHGKGFAVVAAEVRKLAERSQVAAQEISSVASSSVDLAERAGTLFSDLVPSITRTADLVQEIAAASNEQSTGLDQINMAISQITQTTQANASASEELSSTAEEMNAQATQLQEMMMFFKTASVQGMRGHTKAAKSFAASPAKPTRLGAQSAQINEDAFEKF</sequence>
<dbReference type="PRINTS" id="PR00260">
    <property type="entry name" value="CHEMTRNSDUCR"/>
</dbReference>
<comment type="similarity">
    <text evidence="2">Belongs to the methyl-accepting chemotaxis (MCP) protein family.</text>
</comment>
<dbReference type="CDD" id="cd19411">
    <property type="entry name" value="MCP2201-like_sensor"/>
    <property type="match status" value="1"/>
</dbReference>
<evidence type="ECO:0000313" key="8">
    <source>
        <dbReference type="EMBL" id="MEC5388009.1"/>
    </source>
</evidence>
<dbReference type="InterPro" id="IPR051310">
    <property type="entry name" value="MCP_chemotaxis"/>
</dbReference>
<comment type="caution">
    <text evidence="8">The sequence shown here is derived from an EMBL/GenBank/DDBJ whole genome shotgun (WGS) entry which is preliminary data.</text>
</comment>
<name>A0ABU6K8Q8_9RHOO</name>
<evidence type="ECO:0000256" key="4">
    <source>
        <dbReference type="SAM" id="MobiDB-lite"/>
    </source>
</evidence>
<dbReference type="RefSeq" id="WP_327600980.1">
    <property type="nucleotide sequence ID" value="NZ_JAYXHS010000004.1"/>
</dbReference>
<dbReference type="PROSITE" id="PS50885">
    <property type="entry name" value="HAMP"/>
    <property type="match status" value="1"/>
</dbReference>
<feature type="region of interest" description="Disordered" evidence="4">
    <location>
        <begin position="518"/>
        <end position="544"/>
    </location>
</feature>
<dbReference type="InterPro" id="IPR004089">
    <property type="entry name" value="MCPsignal_dom"/>
</dbReference>
<evidence type="ECO:0000256" key="2">
    <source>
        <dbReference type="ARBA" id="ARBA00029447"/>
    </source>
</evidence>
<dbReference type="InterPro" id="IPR047347">
    <property type="entry name" value="YvaQ-like_sensor"/>
</dbReference>
<keyword evidence="5" id="KW-0812">Transmembrane</keyword>
<dbReference type="Gene3D" id="1.10.287.950">
    <property type="entry name" value="Methyl-accepting chemotaxis protein"/>
    <property type="match status" value="1"/>
</dbReference>
<evidence type="ECO:0000259" key="7">
    <source>
        <dbReference type="PROSITE" id="PS50885"/>
    </source>
</evidence>
<dbReference type="Proteomes" id="UP001331561">
    <property type="component" value="Unassembled WGS sequence"/>
</dbReference>
<feature type="compositionally biased region" description="Polar residues" evidence="4">
    <location>
        <begin position="318"/>
        <end position="331"/>
    </location>
</feature>
<protein>
    <submittedName>
        <fullName evidence="8">Methyl-accepting chemotaxis protein</fullName>
    </submittedName>
</protein>
<dbReference type="InterPro" id="IPR003660">
    <property type="entry name" value="HAMP_dom"/>
</dbReference>
<dbReference type="PROSITE" id="PS50111">
    <property type="entry name" value="CHEMOTAXIS_TRANSDUC_2"/>
    <property type="match status" value="1"/>
</dbReference>
<keyword evidence="5" id="KW-0472">Membrane</keyword>
<dbReference type="SMART" id="SM00283">
    <property type="entry name" value="MA"/>
    <property type="match status" value="1"/>
</dbReference>
<evidence type="ECO:0000259" key="6">
    <source>
        <dbReference type="PROSITE" id="PS50111"/>
    </source>
</evidence>
<evidence type="ECO:0000313" key="9">
    <source>
        <dbReference type="Proteomes" id="UP001331561"/>
    </source>
</evidence>
<dbReference type="Pfam" id="PF00015">
    <property type="entry name" value="MCPsignal"/>
    <property type="match status" value="1"/>
</dbReference>
<gene>
    <name evidence="8" type="ORF">VVD49_19915</name>
</gene>
<proteinExistence type="inferred from homology"/>
<dbReference type="InterPro" id="IPR024478">
    <property type="entry name" value="HlyB_4HB_MCP"/>
</dbReference>
<keyword evidence="9" id="KW-1185">Reference proteome</keyword>
<feature type="transmembrane region" description="Helical" evidence="5">
    <location>
        <begin position="192"/>
        <end position="211"/>
    </location>
</feature>
<evidence type="ECO:0000256" key="1">
    <source>
        <dbReference type="ARBA" id="ARBA00022500"/>
    </source>
</evidence>
<evidence type="ECO:0000256" key="3">
    <source>
        <dbReference type="PROSITE-ProRule" id="PRU00284"/>
    </source>
</evidence>
<dbReference type="InterPro" id="IPR004090">
    <property type="entry name" value="Chemotax_Me-accpt_rcpt"/>
</dbReference>
<evidence type="ECO:0000256" key="5">
    <source>
        <dbReference type="SAM" id="Phobius"/>
    </source>
</evidence>
<keyword evidence="5" id="KW-1133">Transmembrane helix</keyword>
<dbReference type="PANTHER" id="PTHR43531:SF11">
    <property type="entry name" value="METHYL-ACCEPTING CHEMOTAXIS PROTEIN 3"/>
    <property type="match status" value="1"/>
</dbReference>
<dbReference type="PANTHER" id="PTHR43531">
    <property type="entry name" value="PROTEIN ICFG"/>
    <property type="match status" value="1"/>
</dbReference>
<reference evidence="8 9" key="1">
    <citation type="submission" date="2024-01" db="EMBL/GenBank/DDBJ databases">
        <title>Uliginosibacterium soil sp. nov.</title>
        <authorList>
            <person name="Lv Y."/>
        </authorList>
    </citation>
    <scope>NUCLEOTIDE SEQUENCE [LARGE SCALE GENOMIC DNA]</scope>
    <source>
        <strain evidence="8 9">H3</strain>
    </source>
</reference>
<feature type="domain" description="HAMP" evidence="7">
    <location>
        <begin position="227"/>
        <end position="268"/>
    </location>
</feature>
<dbReference type="Pfam" id="PF12729">
    <property type="entry name" value="4HB_MCP_1"/>
    <property type="match status" value="1"/>
</dbReference>
<keyword evidence="3" id="KW-0807">Transducer</keyword>
<keyword evidence="1" id="KW-0145">Chemotaxis</keyword>